<dbReference type="GO" id="GO:0046872">
    <property type="term" value="F:metal ion binding"/>
    <property type="evidence" value="ECO:0007669"/>
    <property type="project" value="InterPro"/>
</dbReference>
<dbReference type="EMBL" id="BJYT01000001">
    <property type="protein sequence ID" value="GEO08183.1"/>
    <property type="molecule type" value="Genomic_DNA"/>
</dbReference>
<feature type="signal peptide" evidence="1">
    <location>
        <begin position="1"/>
        <end position="18"/>
    </location>
</feature>
<dbReference type="SUPFAM" id="SSF49363">
    <property type="entry name" value="Purple acid phosphatase, N-terminal domain"/>
    <property type="match status" value="1"/>
</dbReference>
<keyword evidence="4" id="KW-1185">Reference proteome</keyword>
<comment type="caution">
    <text evidence="3">The sequence shown here is derived from an EMBL/GenBank/DDBJ whole genome shotgun (WGS) entry which is preliminary data.</text>
</comment>
<dbReference type="RefSeq" id="WP_147202221.1">
    <property type="nucleotide sequence ID" value="NZ_BJYT01000001.1"/>
</dbReference>
<dbReference type="NCBIfam" id="TIGR04183">
    <property type="entry name" value="Por_Secre_tail"/>
    <property type="match status" value="1"/>
</dbReference>
<dbReference type="AlphaFoldDB" id="A0A512B8A1"/>
<feature type="chain" id="PRO_5022191109" description="Purple acid phosphatase N-terminal domain-containing protein" evidence="1">
    <location>
        <begin position="19"/>
        <end position="566"/>
    </location>
</feature>
<dbReference type="Gene3D" id="2.60.120.260">
    <property type="entry name" value="Galactose-binding domain-like"/>
    <property type="match status" value="2"/>
</dbReference>
<dbReference type="InterPro" id="IPR015914">
    <property type="entry name" value="PAPs_N"/>
</dbReference>
<protein>
    <recommendedName>
        <fullName evidence="2">Purple acid phosphatase N-terminal domain-containing protein</fullName>
    </recommendedName>
</protein>
<name>A0A512B8A1_9BACT</name>
<feature type="domain" description="Purple acid phosphatase N-terminal" evidence="2">
    <location>
        <begin position="375"/>
        <end position="439"/>
    </location>
</feature>
<accession>A0A512B8A1</accession>
<dbReference type="GO" id="GO:0003993">
    <property type="term" value="F:acid phosphatase activity"/>
    <property type="evidence" value="ECO:0007669"/>
    <property type="project" value="InterPro"/>
</dbReference>
<reference evidence="3 4" key="1">
    <citation type="submission" date="2019-07" db="EMBL/GenBank/DDBJ databases">
        <title>Whole genome shotgun sequence of Segetibacter aerophilus NBRC 106135.</title>
        <authorList>
            <person name="Hosoyama A."/>
            <person name="Uohara A."/>
            <person name="Ohji S."/>
            <person name="Ichikawa N."/>
        </authorList>
    </citation>
    <scope>NUCLEOTIDE SEQUENCE [LARGE SCALE GENOMIC DNA]</scope>
    <source>
        <strain evidence="3 4">NBRC 106135</strain>
    </source>
</reference>
<dbReference type="OrthoDB" id="9809781at2"/>
<evidence type="ECO:0000313" key="4">
    <source>
        <dbReference type="Proteomes" id="UP000321513"/>
    </source>
</evidence>
<proteinExistence type="predicted"/>
<evidence type="ECO:0000313" key="3">
    <source>
        <dbReference type="EMBL" id="GEO08183.1"/>
    </source>
</evidence>
<dbReference type="InterPro" id="IPR026444">
    <property type="entry name" value="Secre_tail"/>
</dbReference>
<organism evidence="3 4">
    <name type="scientific">Segetibacter aerophilus</name>
    <dbReference type="NCBI Taxonomy" id="670293"/>
    <lineage>
        <taxon>Bacteria</taxon>
        <taxon>Pseudomonadati</taxon>
        <taxon>Bacteroidota</taxon>
        <taxon>Chitinophagia</taxon>
        <taxon>Chitinophagales</taxon>
        <taxon>Chitinophagaceae</taxon>
        <taxon>Segetibacter</taxon>
    </lineage>
</organism>
<keyword evidence="1" id="KW-0732">Signal</keyword>
<dbReference type="InterPro" id="IPR008963">
    <property type="entry name" value="Purple_acid_Pase-like_N"/>
</dbReference>
<evidence type="ECO:0000256" key="1">
    <source>
        <dbReference type="SAM" id="SignalP"/>
    </source>
</evidence>
<dbReference type="Pfam" id="PF16656">
    <property type="entry name" value="Pur_ac_phosph_N"/>
    <property type="match status" value="1"/>
</dbReference>
<dbReference type="Proteomes" id="UP000321513">
    <property type="component" value="Unassembled WGS sequence"/>
</dbReference>
<gene>
    <name evidence="3" type="ORF">SAE01_06790</name>
</gene>
<evidence type="ECO:0000259" key="2">
    <source>
        <dbReference type="Pfam" id="PF16656"/>
    </source>
</evidence>
<sequence>MKKLILILLLVISKFELAAQTVFPFGSSWKYLDNGSNQGSAWTGLDYDDSNWKSGNGELGYGDGDESTVISFGSNPRKKHITTYFRRLERCSDPSFFSSFLSEIKRDDGVVVYLNGVEIFRDNMPSGPISYNTFAASLSNERNNIRSFTTSASLVLKGINVIAVEIHQFTHSSDDISFDMRVTANPAVADPTSIPFGSWWKYLDDGSNQGTSWTGISFSDASWKSGPATLGYGNRNESTVVSFGPDANNKHITTYFRRTISLQNPEAFKKYSFSVKRDDGVVVYINSKEVYRNNMPSGPISYTTLALGSVDENGLLRTFNVNASAFTTGINVVAVEIHQSNPTSTDIAFDLSLEGFVEPPEQARITSGPFIEKITETTANIRWTTNLATDSKAEAGTIYGNYIISATENNIATEHQLQVTGLVKNTKYYYRVGASTTGWLLGSVLDFFTTASTDQTSRSSNINVPFAKIVGQNTGSDIRDVDIKLIKDEAIQVVPSLIKKGESVKISANTSEIVDAILLDTNGRLIHSIKFSNTTYLDTNDLPTGIYFIAFRNKSKVRTHKFAVAN</sequence>